<feature type="domain" description="RRM" evidence="11">
    <location>
        <begin position="23"/>
        <end position="101"/>
    </location>
</feature>
<dbReference type="SMART" id="SM00360">
    <property type="entry name" value="RRM"/>
    <property type="match status" value="4"/>
</dbReference>
<comment type="caution">
    <text evidence="13">The sequence shown here is derived from an EMBL/GenBank/DDBJ whole genome shotgun (WGS) entry which is preliminary data.</text>
</comment>
<dbReference type="Gene3D" id="1.10.1900.10">
    <property type="entry name" value="c-terminal domain of poly(a) binding protein"/>
    <property type="match status" value="1"/>
</dbReference>
<feature type="domain" description="RRM" evidence="11">
    <location>
        <begin position="111"/>
        <end position="188"/>
    </location>
</feature>
<evidence type="ECO:0000259" key="12">
    <source>
        <dbReference type="PROSITE" id="PS51309"/>
    </source>
</evidence>
<evidence type="ECO:0000259" key="11">
    <source>
        <dbReference type="PROSITE" id="PS50102"/>
    </source>
</evidence>
<dbReference type="SUPFAM" id="SSF54928">
    <property type="entry name" value="RNA-binding domain, RBD"/>
    <property type="match status" value="3"/>
</dbReference>
<feature type="domain" description="RRM" evidence="11">
    <location>
        <begin position="200"/>
        <end position="277"/>
    </location>
</feature>
<dbReference type="Pfam" id="PF00076">
    <property type="entry name" value="RRM_1"/>
    <property type="match status" value="4"/>
</dbReference>
<dbReference type="SUPFAM" id="SSF63570">
    <property type="entry name" value="PABC (PABP) domain"/>
    <property type="match status" value="1"/>
</dbReference>
<evidence type="ECO:0000256" key="1">
    <source>
        <dbReference type="ARBA" id="ARBA00004123"/>
    </source>
</evidence>
<keyword evidence="14" id="KW-1185">Reference proteome</keyword>
<dbReference type="NCBIfam" id="TIGR01628">
    <property type="entry name" value="PABP-1234"/>
    <property type="match status" value="1"/>
</dbReference>
<gene>
    <name evidence="13" type="ORF">V5N11_035481</name>
</gene>
<evidence type="ECO:0000256" key="6">
    <source>
        <dbReference type="ARBA" id="ARBA00022884"/>
    </source>
</evidence>
<name>A0ABD1C578_CARAN</name>
<evidence type="ECO:0000313" key="14">
    <source>
        <dbReference type="Proteomes" id="UP001558713"/>
    </source>
</evidence>
<dbReference type="AlphaFoldDB" id="A0ABD1C578"/>
<dbReference type="Gene3D" id="3.30.70.330">
    <property type="match status" value="4"/>
</dbReference>
<dbReference type="PROSITE" id="PS51309">
    <property type="entry name" value="PABC"/>
    <property type="match status" value="1"/>
</dbReference>
<dbReference type="Proteomes" id="UP001558713">
    <property type="component" value="Unassembled WGS sequence"/>
</dbReference>
<dbReference type="InterPro" id="IPR012677">
    <property type="entry name" value="Nucleotide-bd_a/b_plait_sf"/>
</dbReference>
<keyword evidence="5" id="KW-0677">Repeat</keyword>
<dbReference type="FunFam" id="3.30.70.330:FF:000500">
    <property type="entry name" value="Polyadenylate-binding protein"/>
    <property type="match status" value="1"/>
</dbReference>
<evidence type="ECO:0000256" key="7">
    <source>
        <dbReference type="ARBA" id="ARBA00023242"/>
    </source>
</evidence>
<comment type="similarity">
    <text evidence="3 10">Belongs to the polyadenylate-binding protein type-1 family.</text>
</comment>
<dbReference type="InterPro" id="IPR045305">
    <property type="entry name" value="RRM2_I_PABPs"/>
</dbReference>
<feature type="domain" description="PABC" evidence="12">
    <location>
        <begin position="513"/>
        <end position="590"/>
    </location>
</feature>
<dbReference type="InterPro" id="IPR036053">
    <property type="entry name" value="PABP-dom"/>
</dbReference>
<dbReference type="FunFam" id="3.30.70.330:FF:000499">
    <property type="entry name" value="Polyadenylate-binding protein"/>
    <property type="match status" value="1"/>
</dbReference>
<dbReference type="InterPro" id="IPR035979">
    <property type="entry name" value="RBD_domain_sf"/>
</dbReference>
<dbReference type="PROSITE" id="PS50102">
    <property type="entry name" value="RRM"/>
    <property type="match status" value="4"/>
</dbReference>
<dbReference type="FunFam" id="3.30.70.330:FF:000003">
    <property type="entry name" value="Polyadenylate-binding protein"/>
    <property type="match status" value="1"/>
</dbReference>
<dbReference type="SMART" id="SM00361">
    <property type="entry name" value="RRM_1"/>
    <property type="match status" value="3"/>
</dbReference>
<dbReference type="PANTHER" id="PTHR24012">
    <property type="entry name" value="RNA BINDING PROTEIN"/>
    <property type="match status" value="1"/>
</dbReference>
<feature type="domain" description="RRM" evidence="11">
    <location>
        <begin position="303"/>
        <end position="380"/>
    </location>
</feature>
<evidence type="ECO:0000256" key="4">
    <source>
        <dbReference type="ARBA" id="ARBA00022490"/>
    </source>
</evidence>
<dbReference type="SMART" id="SM00517">
    <property type="entry name" value="PolyA"/>
    <property type="match status" value="1"/>
</dbReference>
<keyword evidence="4 10" id="KW-0963">Cytoplasm</keyword>
<organism evidence="13 14">
    <name type="scientific">Cardamine amara subsp. amara</name>
    <dbReference type="NCBI Taxonomy" id="228776"/>
    <lineage>
        <taxon>Eukaryota</taxon>
        <taxon>Viridiplantae</taxon>
        <taxon>Streptophyta</taxon>
        <taxon>Embryophyta</taxon>
        <taxon>Tracheophyta</taxon>
        <taxon>Spermatophyta</taxon>
        <taxon>Magnoliopsida</taxon>
        <taxon>eudicotyledons</taxon>
        <taxon>Gunneridae</taxon>
        <taxon>Pentapetalae</taxon>
        <taxon>rosids</taxon>
        <taxon>malvids</taxon>
        <taxon>Brassicales</taxon>
        <taxon>Brassicaceae</taxon>
        <taxon>Cardamineae</taxon>
        <taxon>Cardamine</taxon>
    </lineage>
</organism>
<dbReference type="InterPro" id="IPR006515">
    <property type="entry name" value="PABP_1234"/>
</dbReference>
<protein>
    <recommendedName>
        <fullName evidence="10">Polyadenylate-binding protein</fullName>
        <shortName evidence="10">PABP</shortName>
    </recommendedName>
</protein>
<evidence type="ECO:0000256" key="2">
    <source>
        <dbReference type="ARBA" id="ARBA00004496"/>
    </source>
</evidence>
<comment type="subcellular location">
    <subcellularLocation>
        <location evidence="2 10">Cytoplasm</location>
    </subcellularLocation>
    <subcellularLocation>
        <location evidence="1">Nucleus</location>
    </subcellularLocation>
</comment>
<comment type="function">
    <text evidence="8">Binds the poly(A) tail of mRNA. Appears to be an important mediator of the multiple roles of the poly(A) tail in mRNA biogenesis, stability and translation.</text>
</comment>
<keyword evidence="6 9" id="KW-0694">RNA-binding</keyword>
<keyword evidence="7" id="KW-0539">Nucleus</keyword>
<dbReference type="Pfam" id="PF00658">
    <property type="entry name" value="MLLE"/>
    <property type="match status" value="1"/>
</dbReference>
<evidence type="ECO:0000256" key="10">
    <source>
        <dbReference type="RuleBase" id="RU362004"/>
    </source>
</evidence>
<sequence>MAATHAAFPPANASSSSDSTLMASLYVGDLHPSVTEGTLYDAFSEFKSLISVRLCKDVSTGRSLCYGYANFLSRHEANLAIKEKNHSKLNGKMIRVMLSVRAPDARRNGVGNVFVKNLPESIDNADLQDMFKKFGDIVSCKVATFEDGKSRGYGFVQFEQEDVARAAIENLNGTVVADKEIYVGKFMRKTERAKPEDKYTNLYMKNLDANISEDLLREKFSEFGKIVSLAIAKDENGTCKGYGFVNLDNPKAARRAVETLNGTQFGSKSLYVGRAQKKEEREQLLKEKFEEKRKEQMMKAKVSNIYVKNIAGDATEGELRKHFSQCGTITSTKIMCDEKGKSKGFGFVCFSTPEEAIDAVKTFHGNIFHGKPLYVAIAQRKEDRKLQLQVQFGNSVKAGGSTSSVAVIRGRSPPLYYANTQSAGIVHQPYPPMWKSTNLIYPSYPTSQAVTYPPMVGNSSRKNMQNMRGRLNGDAVSYVPQVYHQSTQMRPLSRDYSYPQHLQQEKPYGSVKEMDEEVRRRQSGTVEMQKQKLGERLYPLVEKRHPQLAAKITGMLVEMDNLELLVMLESPEYLAAKVDEAYEVLKSKTKLTG</sequence>
<accession>A0ABD1C578</accession>
<evidence type="ECO:0000313" key="13">
    <source>
        <dbReference type="EMBL" id="KAL1224371.1"/>
    </source>
</evidence>
<dbReference type="GO" id="GO:0005737">
    <property type="term" value="C:cytoplasm"/>
    <property type="evidence" value="ECO:0007669"/>
    <property type="project" value="UniProtKB-SubCell"/>
</dbReference>
<evidence type="ECO:0000256" key="5">
    <source>
        <dbReference type="ARBA" id="ARBA00022737"/>
    </source>
</evidence>
<evidence type="ECO:0000256" key="9">
    <source>
        <dbReference type="PROSITE-ProRule" id="PRU00176"/>
    </source>
</evidence>
<dbReference type="InterPro" id="IPR002004">
    <property type="entry name" value="PABP_HYD_C"/>
</dbReference>
<dbReference type="InterPro" id="IPR000504">
    <property type="entry name" value="RRM_dom"/>
</dbReference>
<dbReference type="CDD" id="cd12381">
    <property type="entry name" value="RRM4_I_PABPs"/>
    <property type="match status" value="1"/>
</dbReference>
<evidence type="ECO:0000256" key="3">
    <source>
        <dbReference type="ARBA" id="ARBA00008557"/>
    </source>
</evidence>
<proteinExistence type="inferred from homology"/>
<dbReference type="GO" id="GO:0003723">
    <property type="term" value="F:RNA binding"/>
    <property type="evidence" value="ECO:0007669"/>
    <property type="project" value="UniProtKB-UniRule"/>
</dbReference>
<reference evidence="13 14" key="1">
    <citation type="submission" date="2024-04" db="EMBL/GenBank/DDBJ databases">
        <title>Genome assembly C_amara_ONT_v2.</title>
        <authorList>
            <person name="Yant L."/>
            <person name="Moore C."/>
            <person name="Slenker M."/>
        </authorList>
    </citation>
    <scope>NUCLEOTIDE SEQUENCE [LARGE SCALE GENOMIC DNA]</scope>
    <source>
        <tissue evidence="13">Leaf</tissue>
    </source>
</reference>
<dbReference type="GO" id="GO:0005634">
    <property type="term" value="C:nucleus"/>
    <property type="evidence" value="ECO:0007669"/>
    <property type="project" value="UniProtKB-SubCell"/>
</dbReference>
<evidence type="ECO:0000256" key="8">
    <source>
        <dbReference type="ARBA" id="ARBA00054110"/>
    </source>
</evidence>
<dbReference type="EMBL" id="JBANAX010000056">
    <property type="protein sequence ID" value="KAL1224371.1"/>
    <property type="molecule type" value="Genomic_DNA"/>
</dbReference>
<dbReference type="InterPro" id="IPR003954">
    <property type="entry name" value="RRM_euk-type"/>
</dbReference>
<dbReference type="CDD" id="cd12379">
    <property type="entry name" value="RRM2_I_PABPs"/>
    <property type="match status" value="1"/>
</dbReference>